<dbReference type="RefSeq" id="XP_038986566.1">
    <property type="nucleotide sequence ID" value="XM_039130638.1"/>
</dbReference>
<organism evidence="2 3">
    <name type="scientific">Phoenix dactylifera</name>
    <name type="common">Date palm</name>
    <dbReference type="NCBI Taxonomy" id="42345"/>
    <lineage>
        <taxon>Eukaryota</taxon>
        <taxon>Viridiplantae</taxon>
        <taxon>Streptophyta</taxon>
        <taxon>Embryophyta</taxon>
        <taxon>Tracheophyta</taxon>
        <taxon>Spermatophyta</taxon>
        <taxon>Magnoliopsida</taxon>
        <taxon>Liliopsida</taxon>
        <taxon>Arecaceae</taxon>
        <taxon>Coryphoideae</taxon>
        <taxon>Phoeniceae</taxon>
        <taxon>Phoenix</taxon>
    </lineage>
</organism>
<dbReference type="KEGG" id="pda:120112049"/>
<sequence length="191" mass="22410">MEQLPALSGLNDKHLDLNQTHCNSTWRDLFLGTFNTNFMSEEEQKIREELENDIERDLEEEIKDGICRLALRLHRLYQHKEDRNRPRSSTNNARPQSDLKNEVHMEMNITIKMDGGCKIEIFENKPNTLHMVRPSSCRSKAKQGRTQCSTKQFDWSRTLRSGMSSVIAIGKNHGNQYVRNHNKPLKLVWKY</sequence>
<name>A0A8B9AIL9_PHODC</name>
<reference evidence="3" key="2">
    <citation type="submission" date="2025-08" db="UniProtKB">
        <authorList>
            <consortium name="RefSeq"/>
        </authorList>
    </citation>
    <scope>IDENTIFICATION</scope>
    <source>
        <tissue evidence="3">Young leaves</tissue>
    </source>
</reference>
<dbReference type="AlphaFoldDB" id="A0A8B9AIL9"/>
<dbReference type="GeneID" id="120112049"/>
<reference evidence="2" key="1">
    <citation type="journal article" date="2019" name="Nat. Commun.">
        <title>Genome-wide association mapping of date palm fruit traits.</title>
        <authorList>
            <person name="Hazzouri K.M."/>
            <person name="Gros-Balthazard M."/>
            <person name="Flowers J.M."/>
            <person name="Copetti D."/>
            <person name="Lemansour A."/>
            <person name="Lebrun M."/>
            <person name="Masmoudi K."/>
            <person name="Ferrand S."/>
            <person name="Dhar M.I."/>
            <person name="Fresquez Z.A."/>
            <person name="Rosas U."/>
            <person name="Zhang J."/>
            <person name="Talag J."/>
            <person name="Lee S."/>
            <person name="Kudrna D."/>
            <person name="Powell R.F."/>
            <person name="Leitch I.J."/>
            <person name="Krueger R.R."/>
            <person name="Wing R.A."/>
            <person name="Amiri K.M.A."/>
            <person name="Purugganan M.D."/>
        </authorList>
    </citation>
    <scope>NUCLEOTIDE SEQUENCE [LARGE SCALE GENOMIC DNA]</scope>
    <source>
        <strain evidence="2">cv. Khalas</strain>
    </source>
</reference>
<protein>
    <submittedName>
        <fullName evidence="3">Uncharacterized protein LOC120112049 isoform X1</fullName>
    </submittedName>
</protein>
<gene>
    <name evidence="3" type="primary">LOC120112049</name>
</gene>
<evidence type="ECO:0000313" key="2">
    <source>
        <dbReference type="Proteomes" id="UP000228380"/>
    </source>
</evidence>
<dbReference type="Proteomes" id="UP000228380">
    <property type="component" value="Chromosome 9"/>
</dbReference>
<dbReference type="OrthoDB" id="1917248at2759"/>
<proteinExistence type="predicted"/>
<keyword evidence="2" id="KW-1185">Reference proteome</keyword>
<accession>A0A8B9AIL9</accession>
<evidence type="ECO:0000313" key="3">
    <source>
        <dbReference type="RefSeq" id="XP_038986566.1"/>
    </source>
</evidence>
<evidence type="ECO:0000256" key="1">
    <source>
        <dbReference type="SAM" id="MobiDB-lite"/>
    </source>
</evidence>
<feature type="region of interest" description="Disordered" evidence="1">
    <location>
        <begin position="80"/>
        <end position="102"/>
    </location>
</feature>